<evidence type="ECO:0000313" key="3">
    <source>
        <dbReference type="Proteomes" id="UP000043763"/>
    </source>
</evidence>
<dbReference type="AlphaFoldDB" id="A0A0G4K879"/>
<evidence type="ECO:0000313" key="2">
    <source>
        <dbReference type="EMBL" id="CRF34103.1"/>
    </source>
</evidence>
<feature type="domain" description="Methyltransferase type 11" evidence="1">
    <location>
        <begin position="7"/>
        <end position="63"/>
    </location>
</feature>
<dbReference type="GO" id="GO:0008757">
    <property type="term" value="F:S-adenosylmethionine-dependent methyltransferase activity"/>
    <property type="evidence" value="ECO:0007669"/>
    <property type="project" value="InterPro"/>
</dbReference>
<dbReference type="Proteomes" id="UP000043763">
    <property type="component" value="Unassembled WGS sequence"/>
</dbReference>
<dbReference type="EMBL" id="CVLB01000001">
    <property type="protein sequence ID" value="CRF34103.1"/>
    <property type="molecule type" value="Genomic_DNA"/>
</dbReference>
<reference evidence="3" key="1">
    <citation type="submission" date="2015-04" db="EMBL/GenBank/DDBJ databases">
        <authorList>
            <person name="Mushtaq Mamoona"/>
        </authorList>
    </citation>
    <scope>NUCLEOTIDE SEQUENCE [LARGE SCALE GENOMIC DNA]</scope>
    <source>
        <strain evidence="3">AN4859/03</strain>
    </source>
</reference>
<dbReference type="Gene3D" id="3.40.50.150">
    <property type="entry name" value="Vaccinia Virus protein VP39"/>
    <property type="match status" value="1"/>
</dbReference>
<dbReference type="CDD" id="cd02440">
    <property type="entry name" value="AdoMet_MTases"/>
    <property type="match status" value="1"/>
</dbReference>
<keyword evidence="3" id="KW-1185">Reference proteome</keyword>
<dbReference type="InterPro" id="IPR029063">
    <property type="entry name" value="SAM-dependent_MTases_sf"/>
</dbReference>
<dbReference type="RefSeq" id="WP_245158080.1">
    <property type="nucleotide sequence ID" value="NZ_CVLB01000001.1"/>
</dbReference>
<proteinExistence type="predicted"/>
<protein>
    <recommendedName>
        <fullName evidence="1">Methyltransferase type 11 domain-containing protein</fullName>
    </recommendedName>
</protein>
<organism evidence="2 3">
    <name type="scientific">Brachyspira suanatina</name>
    <dbReference type="NCBI Taxonomy" id="381802"/>
    <lineage>
        <taxon>Bacteria</taxon>
        <taxon>Pseudomonadati</taxon>
        <taxon>Spirochaetota</taxon>
        <taxon>Spirochaetia</taxon>
        <taxon>Brachyspirales</taxon>
        <taxon>Brachyspiraceae</taxon>
        <taxon>Brachyspira</taxon>
    </lineage>
</organism>
<sequence length="72" mass="8372">MLLNKYAKKYKDTAEFYGLDLSEEMINISKSKNIKDTEFILGTANKLPFNDNTFDIVTCIQSFIIIRILMML</sequence>
<name>A0A0G4K879_9SPIR</name>
<gene>
    <name evidence="2" type="ORF">BRSU_1878</name>
</gene>
<dbReference type="InterPro" id="IPR013216">
    <property type="entry name" value="Methyltransf_11"/>
</dbReference>
<accession>A0A0G4K879</accession>
<dbReference type="SUPFAM" id="SSF53335">
    <property type="entry name" value="S-adenosyl-L-methionine-dependent methyltransferases"/>
    <property type="match status" value="1"/>
</dbReference>
<dbReference type="Pfam" id="PF08241">
    <property type="entry name" value="Methyltransf_11"/>
    <property type="match status" value="1"/>
</dbReference>
<evidence type="ECO:0000259" key="1">
    <source>
        <dbReference type="Pfam" id="PF08241"/>
    </source>
</evidence>